<evidence type="ECO:0000256" key="2">
    <source>
        <dbReference type="ARBA" id="ARBA00022679"/>
    </source>
</evidence>
<dbReference type="SUPFAM" id="SSF56112">
    <property type="entry name" value="Protein kinase-like (PK-like)"/>
    <property type="match status" value="1"/>
</dbReference>
<name>A0A183T443_SCHSO</name>
<dbReference type="PANTHER" id="PTHR24418">
    <property type="entry name" value="TYROSINE-PROTEIN KINASE"/>
    <property type="match status" value="1"/>
</dbReference>
<dbReference type="InterPro" id="IPR017441">
    <property type="entry name" value="Protein_kinase_ATP_BS"/>
</dbReference>
<evidence type="ECO:0000256" key="10">
    <source>
        <dbReference type="RuleBase" id="RU362096"/>
    </source>
</evidence>
<keyword evidence="4 10" id="KW-0418">Kinase</keyword>
<proteinExistence type="inferred from homology"/>
<feature type="domain" description="SH2" evidence="12">
    <location>
        <begin position="147"/>
        <end position="273"/>
    </location>
</feature>
<dbReference type="InterPro" id="IPR020635">
    <property type="entry name" value="Tyr_kinase_cat_dom"/>
</dbReference>
<evidence type="ECO:0000259" key="12">
    <source>
        <dbReference type="PROSITE" id="PS50001"/>
    </source>
</evidence>
<evidence type="ECO:0000256" key="5">
    <source>
        <dbReference type="ARBA" id="ARBA00022840"/>
    </source>
</evidence>
<dbReference type="EMBL" id="UYSU01036388">
    <property type="protein sequence ID" value="VDL97626.1"/>
    <property type="molecule type" value="Genomic_DNA"/>
</dbReference>
<accession>A0A183T443</accession>
<dbReference type="InterPro" id="IPR000719">
    <property type="entry name" value="Prot_kinase_dom"/>
</dbReference>
<dbReference type="AlphaFoldDB" id="A0A183T443"/>
<reference evidence="15 16" key="2">
    <citation type="submission" date="2018-11" db="EMBL/GenBank/DDBJ databases">
        <authorList>
            <consortium name="Pathogen Informatics"/>
        </authorList>
    </citation>
    <scope>NUCLEOTIDE SEQUENCE [LARGE SCALE GENOMIC DNA]</scope>
    <source>
        <strain evidence="15 16">NST_G2</strain>
    </source>
</reference>
<dbReference type="PROSITE" id="PS00107">
    <property type="entry name" value="PROTEIN_KINASE_ATP"/>
    <property type="match status" value="1"/>
</dbReference>
<dbReference type="SMART" id="SM00326">
    <property type="entry name" value="SH3"/>
    <property type="match status" value="1"/>
</dbReference>
<dbReference type="PRINTS" id="PR00452">
    <property type="entry name" value="SH3DOMAIN"/>
</dbReference>
<evidence type="ECO:0000256" key="3">
    <source>
        <dbReference type="ARBA" id="ARBA00022741"/>
    </source>
</evidence>
<dbReference type="GO" id="GO:0004715">
    <property type="term" value="F:non-membrane spanning protein tyrosine kinase activity"/>
    <property type="evidence" value="ECO:0007669"/>
    <property type="project" value="UniProtKB-EC"/>
</dbReference>
<dbReference type="Pfam" id="PF00018">
    <property type="entry name" value="SH3_1"/>
    <property type="match status" value="1"/>
</dbReference>
<keyword evidence="5 9" id="KW-0067">ATP-binding</keyword>
<protein>
    <recommendedName>
        <fullName evidence="10">Tyrosine-protein kinase</fullName>
        <ecNumber evidence="10">2.7.10.2</ecNumber>
    </recommendedName>
</protein>
<keyword evidence="3 9" id="KW-0547">Nucleotide-binding</keyword>
<feature type="region of interest" description="Disordered" evidence="11">
    <location>
        <begin position="1"/>
        <end position="35"/>
    </location>
</feature>
<evidence type="ECO:0000259" key="14">
    <source>
        <dbReference type="PROSITE" id="PS50011"/>
    </source>
</evidence>
<organism evidence="17">
    <name type="scientific">Schistocephalus solidus</name>
    <name type="common">Tapeworm</name>
    <dbReference type="NCBI Taxonomy" id="70667"/>
    <lineage>
        <taxon>Eukaryota</taxon>
        <taxon>Metazoa</taxon>
        <taxon>Spiralia</taxon>
        <taxon>Lophotrochozoa</taxon>
        <taxon>Platyhelminthes</taxon>
        <taxon>Cestoda</taxon>
        <taxon>Eucestoda</taxon>
        <taxon>Diphyllobothriidea</taxon>
        <taxon>Diphyllobothriidae</taxon>
        <taxon>Schistocephalus</taxon>
    </lineage>
</organism>
<dbReference type="Pfam" id="PF00017">
    <property type="entry name" value="SH2"/>
    <property type="match status" value="1"/>
</dbReference>
<dbReference type="Gene3D" id="3.30.505.10">
    <property type="entry name" value="SH2 domain"/>
    <property type="match status" value="1"/>
</dbReference>
<dbReference type="InterPro" id="IPR036028">
    <property type="entry name" value="SH3-like_dom_sf"/>
</dbReference>
<feature type="domain" description="SH3" evidence="13">
    <location>
        <begin position="109"/>
        <end position="170"/>
    </location>
</feature>
<keyword evidence="7" id="KW-0727">SH2 domain</keyword>
<dbReference type="InterPro" id="IPR001452">
    <property type="entry name" value="SH3_domain"/>
</dbReference>
<dbReference type="Pfam" id="PF07714">
    <property type="entry name" value="PK_Tyr_Ser-Thr"/>
    <property type="match status" value="1"/>
</dbReference>
<dbReference type="GO" id="GO:0005524">
    <property type="term" value="F:ATP binding"/>
    <property type="evidence" value="ECO:0007669"/>
    <property type="project" value="UniProtKB-UniRule"/>
</dbReference>
<dbReference type="InterPro" id="IPR050198">
    <property type="entry name" value="Non-receptor_tyrosine_kinases"/>
</dbReference>
<evidence type="ECO:0000256" key="7">
    <source>
        <dbReference type="PROSITE-ProRule" id="PRU00191"/>
    </source>
</evidence>
<evidence type="ECO:0000313" key="17">
    <source>
        <dbReference type="WBParaSite" id="SSLN_0001167201-mRNA-1"/>
    </source>
</evidence>
<dbReference type="SUPFAM" id="SSF50044">
    <property type="entry name" value="SH3-domain"/>
    <property type="match status" value="1"/>
</dbReference>
<evidence type="ECO:0000256" key="8">
    <source>
        <dbReference type="PROSITE-ProRule" id="PRU00192"/>
    </source>
</evidence>
<evidence type="ECO:0000256" key="9">
    <source>
        <dbReference type="PROSITE-ProRule" id="PRU10141"/>
    </source>
</evidence>
<dbReference type="InterPro" id="IPR000980">
    <property type="entry name" value="SH2"/>
</dbReference>
<keyword evidence="16" id="KW-1185">Reference proteome</keyword>
<dbReference type="EC" id="2.7.10.2" evidence="10"/>
<dbReference type="Gene3D" id="2.30.30.40">
    <property type="entry name" value="SH3 Domains"/>
    <property type="match status" value="1"/>
</dbReference>
<dbReference type="WBParaSite" id="SSLN_0001167201-mRNA-1">
    <property type="protein sequence ID" value="SSLN_0001167201-mRNA-1"/>
    <property type="gene ID" value="SSLN_0001167201"/>
</dbReference>
<dbReference type="Gene3D" id="1.10.510.10">
    <property type="entry name" value="Transferase(Phosphotransferase) domain 1"/>
    <property type="match status" value="1"/>
</dbReference>
<evidence type="ECO:0000256" key="6">
    <source>
        <dbReference type="ARBA" id="ARBA00023137"/>
    </source>
</evidence>
<gene>
    <name evidence="15" type="ORF">SSLN_LOCUS11241</name>
</gene>
<evidence type="ECO:0000256" key="4">
    <source>
        <dbReference type="ARBA" id="ARBA00022777"/>
    </source>
</evidence>
<comment type="similarity">
    <text evidence="10">Belongs to the protein kinase superfamily. Tyr protein kinase family.</text>
</comment>
<dbReference type="InterPro" id="IPR036860">
    <property type="entry name" value="SH2_dom_sf"/>
</dbReference>
<evidence type="ECO:0000256" key="11">
    <source>
        <dbReference type="SAM" id="MobiDB-lite"/>
    </source>
</evidence>
<feature type="domain" description="Protein kinase" evidence="14">
    <location>
        <begin position="293"/>
        <end position="483"/>
    </location>
</feature>
<keyword evidence="6 10" id="KW-0829">Tyrosine-protein kinase</keyword>
<feature type="binding site" evidence="9">
    <location>
        <position position="321"/>
    </location>
    <ligand>
        <name>ATP</name>
        <dbReference type="ChEBI" id="CHEBI:30616"/>
    </ligand>
</feature>
<comment type="catalytic activity">
    <reaction evidence="10">
        <text>L-tyrosyl-[protein] + ATP = O-phospho-L-tyrosyl-[protein] + ADP + H(+)</text>
        <dbReference type="Rhea" id="RHEA:10596"/>
        <dbReference type="Rhea" id="RHEA-COMP:10136"/>
        <dbReference type="Rhea" id="RHEA-COMP:20101"/>
        <dbReference type="ChEBI" id="CHEBI:15378"/>
        <dbReference type="ChEBI" id="CHEBI:30616"/>
        <dbReference type="ChEBI" id="CHEBI:46858"/>
        <dbReference type="ChEBI" id="CHEBI:61978"/>
        <dbReference type="ChEBI" id="CHEBI:456216"/>
        <dbReference type="EC" id="2.7.10.2"/>
    </reaction>
</comment>
<dbReference type="Proteomes" id="UP000275846">
    <property type="component" value="Unassembled WGS sequence"/>
</dbReference>
<evidence type="ECO:0000313" key="15">
    <source>
        <dbReference type="EMBL" id="VDL97626.1"/>
    </source>
</evidence>
<dbReference type="OrthoDB" id="4062651at2759"/>
<dbReference type="SUPFAM" id="SSF55550">
    <property type="entry name" value="SH2 domain"/>
    <property type="match status" value="1"/>
</dbReference>
<dbReference type="CDD" id="cd11845">
    <property type="entry name" value="SH3_Src_like"/>
    <property type="match status" value="1"/>
</dbReference>
<reference evidence="17" key="1">
    <citation type="submission" date="2016-06" db="UniProtKB">
        <authorList>
            <consortium name="WormBaseParasite"/>
        </authorList>
    </citation>
    <scope>IDENTIFICATION</scope>
</reference>
<dbReference type="SMART" id="SM00219">
    <property type="entry name" value="TyrKc"/>
    <property type="match status" value="1"/>
</dbReference>
<dbReference type="InterPro" id="IPR001245">
    <property type="entry name" value="Ser-Thr/Tyr_kinase_cat_dom"/>
</dbReference>
<keyword evidence="1 8" id="KW-0728">SH3 domain</keyword>
<dbReference type="PROSITE" id="PS50001">
    <property type="entry name" value="SH2"/>
    <property type="match status" value="1"/>
</dbReference>
<evidence type="ECO:0000256" key="1">
    <source>
        <dbReference type="ARBA" id="ARBA00022443"/>
    </source>
</evidence>
<dbReference type="InterPro" id="IPR011009">
    <property type="entry name" value="Kinase-like_dom_sf"/>
</dbReference>
<evidence type="ECO:0000313" key="16">
    <source>
        <dbReference type="Proteomes" id="UP000275846"/>
    </source>
</evidence>
<sequence>MGNCFSKRQNKDRPPNSSGRSPYTEHTHLGQTGVPVQQTQQLQTQQQQQQLYRQGANMSNLHNHAAIDLCEMNVGRQMPRDYSALMSPAAAAAAAAAASSPAPSAPAPAKVVRVHALYNYTAQNPDDLDFKKGDVMIVESGLSESWWMARHLGTGQQGYIPSNYVVVEDGRPTSLDAWFDISRSEADRLLLMPGLLQGTYILRPSSQPRILALSIRYEPEKNMFVTKHYKVHCREDNCGYFITNRLTCPTIQDLIAHYENSVDGLCCRLTQPCPRTYTPPVQFRDLEVNRKSIQLVKKLGHGSFGEVYLAVRNKNYQVAVKVLLNNVNSQNAMDRNKFLEEAKVMHKLRHPRIVTLLGVCTEPPEEPVFIIVEYMQKGALSDFLHRPEGQKLQFADLIGIISQVAEGMAYLEKINTVHRDLRAANILVAEDNSVKVADFGLAKMLSSEKQIDAGGFAILPLPFLLNNHVAIVYQCLFLHFLCE</sequence>
<dbReference type="PROSITE" id="PS50011">
    <property type="entry name" value="PROTEIN_KINASE_DOM"/>
    <property type="match status" value="1"/>
</dbReference>
<keyword evidence="2 10" id="KW-0808">Transferase</keyword>
<dbReference type="PROSITE" id="PS50002">
    <property type="entry name" value="SH3"/>
    <property type="match status" value="1"/>
</dbReference>
<dbReference type="SMART" id="SM00252">
    <property type="entry name" value="SH2"/>
    <property type="match status" value="1"/>
</dbReference>
<dbReference type="STRING" id="70667.A0A183T443"/>
<evidence type="ECO:0000259" key="13">
    <source>
        <dbReference type="PROSITE" id="PS50002"/>
    </source>
</evidence>